<sequence>MMSTTRQSGFAFLGYVQDKIAMIHPAFADINRGSGERRRLPPRPRIAFRSGRQYLHIAEDAWFLCGMGATMGAACIA</sequence>
<protein>
    <submittedName>
        <fullName evidence="1">Uncharacterized protein</fullName>
    </submittedName>
</protein>
<proteinExistence type="predicted"/>
<dbReference type="AlphaFoldDB" id="R7SMD2"/>
<dbReference type="RefSeq" id="XP_007369946.1">
    <property type="nucleotide sequence ID" value="XM_007369884.1"/>
</dbReference>
<evidence type="ECO:0000313" key="2">
    <source>
        <dbReference type="Proteomes" id="UP000053319"/>
    </source>
</evidence>
<reference evidence="1 2" key="1">
    <citation type="journal article" date="2012" name="Science">
        <title>The Paleozoic origin of enzymatic lignin decomposition reconstructed from 31 fungal genomes.</title>
        <authorList>
            <person name="Floudas D."/>
            <person name="Binder M."/>
            <person name="Riley R."/>
            <person name="Barry K."/>
            <person name="Blanchette R.A."/>
            <person name="Henrissat B."/>
            <person name="Martinez A.T."/>
            <person name="Otillar R."/>
            <person name="Spatafora J.W."/>
            <person name="Yadav J.S."/>
            <person name="Aerts A."/>
            <person name="Benoit I."/>
            <person name="Boyd A."/>
            <person name="Carlson A."/>
            <person name="Copeland A."/>
            <person name="Coutinho P.M."/>
            <person name="de Vries R.P."/>
            <person name="Ferreira P."/>
            <person name="Findley K."/>
            <person name="Foster B."/>
            <person name="Gaskell J."/>
            <person name="Glotzer D."/>
            <person name="Gorecki P."/>
            <person name="Heitman J."/>
            <person name="Hesse C."/>
            <person name="Hori C."/>
            <person name="Igarashi K."/>
            <person name="Jurgens J.A."/>
            <person name="Kallen N."/>
            <person name="Kersten P."/>
            <person name="Kohler A."/>
            <person name="Kuees U."/>
            <person name="Kumar T.K.A."/>
            <person name="Kuo A."/>
            <person name="LaButti K."/>
            <person name="Larrondo L.F."/>
            <person name="Lindquist E."/>
            <person name="Ling A."/>
            <person name="Lombard V."/>
            <person name="Lucas S."/>
            <person name="Lundell T."/>
            <person name="Martin R."/>
            <person name="McLaughlin D.J."/>
            <person name="Morgenstern I."/>
            <person name="Morin E."/>
            <person name="Murat C."/>
            <person name="Nagy L.G."/>
            <person name="Nolan M."/>
            <person name="Ohm R.A."/>
            <person name="Patyshakuliyeva A."/>
            <person name="Rokas A."/>
            <person name="Ruiz-Duenas F.J."/>
            <person name="Sabat G."/>
            <person name="Salamov A."/>
            <person name="Samejima M."/>
            <person name="Schmutz J."/>
            <person name="Slot J.C."/>
            <person name="St John F."/>
            <person name="Stenlid J."/>
            <person name="Sun H."/>
            <person name="Sun S."/>
            <person name="Syed K."/>
            <person name="Tsang A."/>
            <person name="Wiebenga A."/>
            <person name="Young D."/>
            <person name="Pisabarro A."/>
            <person name="Eastwood D.C."/>
            <person name="Martin F."/>
            <person name="Cullen D."/>
            <person name="Grigoriev I.V."/>
            <person name="Hibbett D.S."/>
        </authorList>
    </citation>
    <scope>NUCLEOTIDE SEQUENCE [LARGE SCALE GENOMIC DNA]</scope>
    <source>
        <strain evidence="1 2">LYAD-421 SS1</strain>
    </source>
</reference>
<gene>
    <name evidence="1" type="ORF">DICSQDRAFT_140464</name>
</gene>
<dbReference type="Proteomes" id="UP000053319">
    <property type="component" value="Unassembled WGS sequence"/>
</dbReference>
<organism evidence="1 2">
    <name type="scientific">Dichomitus squalens (strain LYAD-421)</name>
    <name type="common">Western red white-rot fungus</name>
    <dbReference type="NCBI Taxonomy" id="732165"/>
    <lineage>
        <taxon>Eukaryota</taxon>
        <taxon>Fungi</taxon>
        <taxon>Dikarya</taxon>
        <taxon>Basidiomycota</taxon>
        <taxon>Agaricomycotina</taxon>
        <taxon>Agaricomycetes</taxon>
        <taxon>Polyporales</taxon>
        <taxon>Polyporaceae</taxon>
        <taxon>Dichomitus</taxon>
    </lineage>
</organism>
<dbReference type="EMBL" id="JH719453">
    <property type="protein sequence ID" value="EJF57319.1"/>
    <property type="molecule type" value="Genomic_DNA"/>
</dbReference>
<dbReference type="KEGG" id="dsq:DICSQDRAFT_140464"/>
<dbReference type="HOGENOM" id="CLU_198481_0_0_1"/>
<dbReference type="GeneID" id="18836002"/>
<name>R7SMD2_DICSQ</name>
<accession>R7SMD2</accession>
<evidence type="ECO:0000313" key="1">
    <source>
        <dbReference type="EMBL" id="EJF57319.1"/>
    </source>
</evidence>